<dbReference type="RefSeq" id="WP_344524850.1">
    <property type="nucleotide sequence ID" value="NZ_BAAAPE010000002.1"/>
</dbReference>
<feature type="chain" id="PRO_5046216172" description="Lipoprotein" evidence="2">
    <location>
        <begin position="25"/>
        <end position="233"/>
    </location>
</feature>
<organism evidence="3 4">
    <name type="scientific">Streptomyces albiaxialis</name>
    <dbReference type="NCBI Taxonomy" id="329523"/>
    <lineage>
        <taxon>Bacteria</taxon>
        <taxon>Bacillati</taxon>
        <taxon>Actinomycetota</taxon>
        <taxon>Actinomycetes</taxon>
        <taxon>Kitasatosporales</taxon>
        <taxon>Streptomycetaceae</taxon>
        <taxon>Streptomyces</taxon>
    </lineage>
</organism>
<feature type="compositionally biased region" description="Gly residues" evidence="1">
    <location>
        <begin position="30"/>
        <end position="41"/>
    </location>
</feature>
<name>A0ABN2VN34_9ACTN</name>
<gene>
    <name evidence="3" type="ORF">GCM10009801_12450</name>
</gene>
<evidence type="ECO:0000256" key="2">
    <source>
        <dbReference type="SAM" id="SignalP"/>
    </source>
</evidence>
<feature type="region of interest" description="Disordered" evidence="1">
    <location>
        <begin position="28"/>
        <end position="103"/>
    </location>
</feature>
<dbReference type="PROSITE" id="PS51257">
    <property type="entry name" value="PROKAR_LIPOPROTEIN"/>
    <property type="match status" value="1"/>
</dbReference>
<keyword evidence="4" id="KW-1185">Reference proteome</keyword>
<keyword evidence="2" id="KW-0732">Signal</keyword>
<proteinExistence type="predicted"/>
<reference evidence="3 4" key="1">
    <citation type="journal article" date="2019" name="Int. J. Syst. Evol. Microbiol.">
        <title>The Global Catalogue of Microorganisms (GCM) 10K type strain sequencing project: providing services to taxonomists for standard genome sequencing and annotation.</title>
        <authorList>
            <consortium name="The Broad Institute Genomics Platform"/>
            <consortium name="The Broad Institute Genome Sequencing Center for Infectious Disease"/>
            <person name="Wu L."/>
            <person name="Ma J."/>
        </authorList>
    </citation>
    <scope>NUCLEOTIDE SEQUENCE [LARGE SCALE GENOMIC DNA]</scope>
    <source>
        <strain evidence="3 4">JCM 15478</strain>
    </source>
</reference>
<comment type="caution">
    <text evidence="3">The sequence shown here is derived from an EMBL/GenBank/DDBJ whole genome shotgun (WGS) entry which is preliminary data.</text>
</comment>
<feature type="signal peptide" evidence="2">
    <location>
        <begin position="1"/>
        <end position="24"/>
    </location>
</feature>
<evidence type="ECO:0000313" key="4">
    <source>
        <dbReference type="Proteomes" id="UP001500016"/>
    </source>
</evidence>
<accession>A0ABN2VN34</accession>
<dbReference type="EMBL" id="BAAAPE010000002">
    <property type="protein sequence ID" value="GAA2066255.1"/>
    <property type="molecule type" value="Genomic_DNA"/>
</dbReference>
<evidence type="ECO:0008006" key="5">
    <source>
        <dbReference type="Google" id="ProtNLM"/>
    </source>
</evidence>
<dbReference type="Proteomes" id="UP001500016">
    <property type="component" value="Unassembled WGS sequence"/>
</dbReference>
<sequence length="233" mass="24513">MTTRGSRRRTAVAATALTLVLALAATGCGAEIGGGDGGGGEGGEKARTAPSAPPATGTGPYPTPSDAAGEPSRPPRSGKSGAIKAPKGGIVRPDDVEQDDADEVSRGVLRSLWTFDTAVDRGPQDAELRTADVGWLTGAYAKRLRGHRSRPVPGAQWQRWDDHRAYTTVGLKQTQDAAKPPDSDAEAWRQWTVTATPKGRDRWKGDPVTVTAYVQLTRTAPGKPWRVAGVTVP</sequence>
<evidence type="ECO:0000313" key="3">
    <source>
        <dbReference type="EMBL" id="GAA2066255.1"/>
    </source>
</evidence>
<feature type="compositionally biased region" description="Low complexity" evidence="1">
    <location>
        <begin position="48"/>
        <end position="60"/>
    </location>
</feature>
<protein>
    <recommendedName>
        <fullName evidence="5">Lipoprotein</fullName>
    </recommendedName>
</protein>
<evidence type="ECO:0000256" key="1">
    <source>
        <dbReference type="SAM" id="MobiDB-lite"/>
    </source>
</evidence>